<reference evidence="1 2" key="1">
    <citation type="submission" date="2006-06" db="EMBL/GenBank/DDBJ databases">
        <authorList>
            <person name="Moran M.A."/>
            <person name="Ferriera S."/>
            <person name="Johnson J."/>
            <person name="Kravitz S."/>
            <person name="Beeson K."/>
            <person name="Sutton G."/>
            <person name="Rogers Y.-H."/>
            <person name="Friedman R."/>
            <person name="Frazier M."/>
            <person name="Venter J.C."/>
        </authorList>
    </citation>
    <scope>NUCLEOTIDE SEQUENCE [LARGE SCALE GENOMIC DNA]</scope>
    <source>
        <strain evidence="1 2">E-37</strain>
    </source>
</reference>
<dbReference type="Proteomes" id="UP000005713">
    <property type="component" value="Unassembled WGS sequence"/>
</dbReference>
<name>A3JZ85_SAGS3</name>
<keyword evidence="2" id="KW-1185">Reference proteome</keyword>
<accession>A3JZ85</accession>
<dbReference type="eggNOG" id="COG4859">
    <property type="taxonomic scope" value="Bacteria"/>
</dbReference>
<dbReference type="RefSeq" id="WP_005856022.1">
    <property type="nucleotide sequence ID" value="NZ_AAYA01000002.1"/>
</dbReference>
<comment type="caution">
    <text evidence="1">The sequence shown here is derived from an EMBL/GenBank/DDBJ whole genome shotgun (WGS) entry which is preliminary data.</text>
</comment>
<dbReference type="EMBL" id="AAYA01000002">
    <property type="protein sequence ID" value="EBA09788.1"/>
    <property type="molecule type" value="Genomic_DNA"/>
</dbReference>
<gene>
    <name evidence="1" type="ORF">SSE37_08268</name>
</gene>
<dbReference type="AlphaFoldDB" id="A3JZ85"/>
<sequence>MFDVMPDGDWGGAAWRLLDPRPLKAEAPYTYFIPSTAELARLEPGDVVMLEFVAPNPDDYAGQRLPVQVDTQTDDHWFGILMSAPHNLAGLEAGSLVEFRPWHIVAVPETRADANAHEEEARFLACALVDGRILSGAASVGALERRQPSPETGQTSPYARIYGETGWVFYPAGLPRMADQAMDYVPIGLVLNIDDTMLPLLRKPTGTRIIRWREGWRTLPS</sequence>
<evidence type="ECO:0000313" key="2">
    <source>
        <dbReference type="Proteomes" id="UP000005713"/>
    </source>
</evidence>
<organism evidence="1 2">
    <name type="scientific">Sagittula stellata (strain ATCC 700073 / DSM 11524 / E-37)</name>
    <dbReference type="NCBI Taxonomy" id="388399"/>
    <lineage>
        <taxon>Bacteria</taxon>
        <taxon>Pseudomonadati</taxon>
        <taxon>Pseudomonadota</taxon>
        <taxon>Alphaproteobacteria</taxon>
        <taxon>Rhodobacterales</taxon>
        <taxon>Roseobacteraceae</taxon>
        <taxon>Sagittula</taxon>
    </lineage>
</organism>
<dbReference type="OrthoDB" id="7187490at2"/>
<protein>
    <submittedName>
        <fullName evidence="1">Uncharacterized protein</fullName>
    </submittedName>
</protein>
<proteinExistence type="predicted"/>
<evidence type="ECO:0000313" key="1">
    <source>
        <dbReference type="EMBL" id="EBA09788.1"/>
    </source>
</evidence>